<reference evidence="1" key="1">
    <citation type="submission" date="2021-05" db="EMBL/GenBank/DDBJ databases">
        <authorList>
            <person name="Scholz U."/>
            <person name="Mascher M."/>
            <person name="Fiebig A."/>
        </authorList>
    </citation>
    <scope>NUCLEOTIDE SEQUENCE [LARGE SCALE GENOMIC DNA]</scope>
</reference>
<dbReference type="Proteomes" id="UP001732700">
    <property type="component" value="Chromosome 3C"/>
</dbReference>
<organism evidence="1 2">
    <name type="scientific">Avena sativa</name>
    <name type="common">Oat</name>
    <dbReference type="NCBI Taxonomy" id="4498"/>
    <lineage>
        <taxon>Eukaryota</taxon>
        <taxon>Viridiplantae</taxon>
        <taxon>Streptophyta</taxon>
        <taxon>Embryophyta</taxon>
        <taxon>Tracheophyta</taxon>
        <taxon>Spermatophyta</taxon>
        <taxon>Magnoliopsida</taxon>
        <taxon>Liliopsida</taxon>
        <taxon>Poales</taxon>
        <taxon>Poaceae</taxon>
        <taxon>BOP clade</taxon>
        <taxon>Pooideae</taxon>
        <taxon>Poodae</taxon>
        <taxon>Poeae</taxon>
        <taxon>Poeae Chloroplast Group 1 (Aveneae type)</taxon>
        <taxon>Aveninae</taxon>
        <taxon>Avena</taxon>
    </lineage>
</organism>
<evidence type="ECO:0000313" key="1">
    <source>
        <dbReference type="EnsemblPlants" id="AVESA.00010b.r2.3CG0497030.1.CDS.1"/>
    </source>
</evidence>
<dbReference type="EnsemblPlants" id="AVESA.00010b.r2.3CG0497030.1">
    <property type="protein sequence ID" value="AVESA.00010b.r2.3CG0497030.1.CDS.1"/>
    <property type="gene ID" value="AVESA.00010b.r2.3CG0497030"/>
</dbReference>
<reference evidence="1" key="2">
    <citation type="submission" date="2025-09" db="UniProtKB">
        <authorList>
            <consortium name="EnsemblPlants"/>
        </authorList>
    </citation>
    <scope>IDENTIFICATION</scope>
</reference>
<name>A0ACD5VPS2_AVESA</name>
<sequence length="243" mass="26042">MSLARVSSRLYISFLRAKPIPPHHNHRNTEASPTNSHSSHSSVNPGILIAFILPEVPVLVHLARLFGMGNFASCTLARIPKVARLVLPDGAVRLFRPPATAAELMLAAPGHFLADARALQAGRRITALAADEDLEHGGVYTTFPMKRLGSEAAPADLARLATVFAREARARKPASAKVASDSAPATEDDAPVKAPGLDEMSVDDEAAAAEIEELKQRISCGRLSRRRPTLETIQEESYATAVC</sequence>
<protein>
    <submittedName>
        <fullName evidence="1">Uncharacterized protein</fullName>
    </submittedName>
</protein>
<proteinExistence type="predicted"/>
<evidence type="ECO:0000313" key="2">
    <source>
        <dbReference type="Proteomes" id="UP001732700"/>
    </source>
</evidence>
<keyword evidence="2" id="KW-1185">Reference proteome</keyword>
<accession>A0ACD5VPS2</accession>